<dbReference type="InterPro" id="IPR004107">
    <property type="entry name" value="Integrase_SAM-like_N"/>
</dbReference>
<reference evidence="7 8" key="1">
    <citation type="submission" date="2019-08" db="EMBL/GenBank/DDBJ databases">
        <title>Lewinella sp. strain SSH13 Genome sequencing and assembly.</title>
        <authorList>
            <person name="Kim I."/>
        </authorList>
    </citation>
    <scope>NUCLEOTIDE SEQUENCE [LARGE SCALE GENOMIC DNA]</scope>
    <source>
        <strain evidence="7 8">SSH13</strain>
    </source>
</reference>
<dbReference type="AlphaFoldDB" id="A0A5C7F267"/>
<dbReference type="InterPro" id="IPR010998">
    <property type="entry name" value="Integrase_recombinase_N"/>
</dbReference>
<dbReference type="InterPro" id="IPR002104">
    <property type="entry name" value="Integrase_catalytic"/>
</dbReference>
<dbReference type="InterPro" id="IPR011010">
    <property type="entry name" value="DNA_brk_join_enz"/>
</dbReference>
<organism evidence="7 8">
    <name type="scientific">Neolewinella aurantiaca</name>
    <dbReference type="NCBI Taxonomy" id="2602767"/>
    <lineage>
        <taxon>Bacteria</taxon>
        <taxon>Pseudomonadati</taxon>
        <taxon>Bacteroidota</taxon>
        <taxon>Saprospiria</taxon>
        <taxon>Saprospirales</taxon>
        <taxon>Lewinellaceae</taxon>
        <taxon>Neolewinella</taxon>
    </lineage>
</organism>
<dbReference type="GO" id="GO:0003677">
    <property type="term" value="F:DNA binding"/>
    <property type="evidence" value="ECO:0007669"/>
    <property type="project" value="UniProtKB-UniRule"/>
</dbReference>
<evidence type="ECO:0000256" key="2">
    <source>
        <dbReference type="ARBA" id="ARBA00023125"/>
    </source>
</evidence>
<keyword evidence="3" id="KW-0233">DNA recombination</keyword>
<evidence type="ECO:0000313" key="8">
    <source>
        <dbReference type="Proteomes" id="UP000321907"/>
    </source>
</evidence>
<comment type="caution">
    <text evidence="7">The sequence shown here is derived from an EMBL/GenBank/DDBJ whole genome shotgun (WGS) entry which is preliminary data.</text>
</comment>
<dbReference type="PROSITE" id="PS51900">
    <property type="entry name" value="CB"/>
    <property type="match status" value="1"/>
</dbReference>
<keyword evidence="1" id="KW-0229">DNA integration</keyword>
<dbReference type="GO" id="GO:0015074">
    <property type="term" value="P:DNA integration"/>
    <property type="evidence" value="ECO:0007669"/>
    <property type="project" value="UniProtKB-KW"/>
</dbReference>
<dbReference type="InterPro" id="IPR044068">
    <property type="entry name" value="CB"/>
</dbReference>
<name>A0A5C7F267_9BACT</name>
<dbReference type="EMBL" id="VOXD01000094">
    <property type="protein sequence ID" value="TXF80889.1"/>
    <property type="molecule type" value="Genomic_DNA"/>
</dbReference>
<dbReference type="GO" id="GO:0006310">
    <property type="term" value="P:DNA recombination"/>
    <property type="evidence" value="ECO:0007669"/>
    <property type="project" value="UniProtKB-KW"/>
</dbReference>
<evidence type="ECO:0000313" key="7">
    <source>
        <dbReference type="EMBL" id="TXF80889.1"/>
    </source>
</evidence>
<dbReference type="InterPro" id="IPR013762">
    <property type="entry name" value="Integrase-like_cat_sf"/>
</dbReference>
<feature type="domain" description="Tyr recombinase" evidence="5">
    <location>
        <begin position="76"/>
        <end position="181"/>
    </location>
</feature>
<accession>A0A5C7F267</accession>
<evidence type="ECO:0000256" key="3">
    <source>
        <dbReference type="ARBA" id="ARBA00023172"/>
    </source>
</evidence>
<gene>
    <name evidence="7" type="ORF">FUA23_22150</name>
</gene>
<dbReference type="Pfam" id="PF13495">
    <property type="entry name" value="Phage_int_SAM_4"/>
    <property type="match status" value="1"/>
</dbReference>
<proteinExistence type="predicted"/>
<feature type="non-terminal residue" evidence="7">
    <location>
        <position position="181"/>
    </location>
</feature>
<evidence type="ECO:0000259" key="5">
    <source>
        <dbReference type="PROSITE" id="PS51898"/>
    </source>
</evidence>
<sequence>MTSSTIINYARSLRDLMEYHHAEADAITARDILAFLAEREKSIGKSTLNTLCCALKYFYGKVLGDPDRIVDIPTPRKPKQLGELLTTSELKQLFAAARTSKRRLVLSLIYGLGLRAGEVARIRLHDFDARHRTLIIRNAKVSVRPTTSCQPQLRARALRQTKATIYAPQPHLHPSIFDRST</sequence>
<keyword evidence="8" id="KW-1185">Reference proteome</keyword>
<dbReference type="Gene3D" id="1.10.150.130">
    <property type="match status" value="1"/>
</dbReference>
<dbReference type="SUPFAM" id="SSF56349">
    <property type="entry name" value="DNA breaking-rejoining enzymes"/>
    <property type="match status" value="1"/>
</dbReference>
<dbReference type="Gene3D" id="1.10.443.10">
    <property type="entry name" value="Intergrase catalytic core"/>
    <property type="match status" value="1"/>
</dbReference>
<keyword evidence="2 4" id="KW-0238">DNA-binding</keyword>
<protein>
    <submittedName>
        <fullName evidence="7">Tyrosine-type recombinase/integrase</fullName>
    </submittedName>
</protein>
<evidence type="ECO:0000259" key="6">
    <source>
        <dbReference type="PROSITE" id="PS51900"/>
    </source>
</evidence>
<dbReference type="Pfam" id="PF00589">
    <property type="entry name" value="Phage_integrase"/>
    <property type="match status" value="1"/>
</dbReference>
<evidence type="ECO:0000256" key="1">
    <source>
        <dbReference type="ARBA" id="ARBA00022908"/>
    </source>
</evidence>
<dbReference type="OrthoDB" id="9801717at2"/>
<feature type="domain" description="Core-binding (CB)" evidence="6">
    <location>
        <begin position="1"/>
        <end position="63"/>
    </location>
</feature>
<evidence type="ECO:0000256" key="4">
    <source>
        <dbReference type="PROSITE-ProRule" id="PRU01248"/>
    </source>
</evidence>
<dbReference type="Proteomes" id="UP000321907">
    <property type="component" value="Unassembled WGS sequence"/>
</dbReference>
<dbReference type="PROSITE" id="PS51898">
    <property type="entry name" value="TYR_RECOMBINASE"/>
    <property type="match status" value="1"/>
</dbReference>